<evidence type="ECO:0008006" key="3">
    <source>
        <dbReference type="Google" id="ProtNLM"/>
    </source>
</evidence>
<proteinExistence type="predicted"/>
<accession>A0A498JLW7</accession>
<reference evidence="1 2" key="1">
    <citation type="submission" date="2018-10" db="EMBL/GenBank/DDBJ databases">
        <title>A high-quality apple genome assembly.</title>
        <authorList>
            <person name="Hu J."/>
        </authorList>
    </citation>
    <scope>NUCLEOTIDE SEQUENCE [LARGE SCALE GENOMIC DNA]</scope>
    <source>
        <strain evidence="2">cv. HFTH1</strain>
        <tissue evidence="1">Young leaf</tissue>
    </source>
</reference>
<dbReference type="EMBL" id="RDQH01000332">
    <property type="protein sequence ID" value="RXH96540.1"/>
    <property type="molecule type" value="Genomic_DNA"/>
</dbReference>
<evidence type="ECO:0000313" key="2">
    <source>
        <dbReference type="Proteomes" id="UP000290289"/>
    </source>
</evidence>
<name>A0A498JLW7_MALDO</name>
<keyword evidence="2" id="KW-1185">Reference proteome</keyword>
<protein>
    <recommendedName>
        <fullName evidence="3">RNase H type-1 domain-containing protein</fullName>
    </recommendedName>
</protein>
<evidence type="ECO:0000313" key="1">
    <source>
        <dbReference type="EMBL" id="RXH96540.1"/>
    </source>
</evidence>
<comment type="caution">
    <text evidence="1">The sequence shown here is derived from an EMBL/GenBank/DDBJ whole genome shotgun (WGS) entry which is preliminary data.</text>
</comment>
<dbReference type="Proteomes" id="UP000290289">
    <property type="component" value="Chromosome 6"/>
</dbReference>
<sequence>MIRTSFNSKGNDSSPFRLIAAKYTVVLDKCRNLIQWLLNSQFKFMHMFIKNKATYGLCGAYGESTIHLMKECHYAKCAWMSSQVGPLLRNTHPSSYMIWINEIADLIPKASFEVFLVVCWALWGAGNKKLWDEKLESPEGQLKMNVDRSWNATSLAAGFGAVIRDGDGIFVAACIGSSENISSLLLS</sequence>
<dbReference type="AlphaFoldDB" id="A0A498JLW7"/>
<organism evidence="1 2">
    <name type="scientific">Malus domestica</name>
    <name type="common">Apple</name>
    <name type="synonym">Pyrus malus</name>
    <dbReference type="NCBI Taxonomy" id="3750"/>
    <lineage>
        <taxon>Eukaryota</taxon>
        <taxon>Viridiplantae</taxon>
        <taxon>Streptophyta</taxon>
        <taxon>Embryophyta</taxon>
        <taxon>Tracheophyta</taxon>
        <taxon>Spermatophyta</taxon>
        <taxon>Magnoliopsida</taxon>
        <taxon>eudicotyledons</taxon>
        <taxon>Gunneridae</taxon>
        <taxon>Pentapetalae</taxon>
        <taxon>rosids</taxon>
        <taxon>fabids</taxon>
        <taxon>Rosales</taxon>
        <taxon>Rosaceae</taxon>
        <taxon>Amygdaloideae</taxon>
        <taxon>Maleae</taxon>
        <taxon>Malus</taxon>
    </lineage>
</organism>
<gene>
    <name evidence="1" type="ORF">DVH24_009044</name>
</gene>